<dbReference type="Pfam" id="PF00078">
    <property type="entry name" value="RVT_1"/>
    <property type="match status" value="1"/>
</dbReference>
<proteinExistence type="predicted"/>
<accession>A0A225VDY9</accession>
<comment type="caution">
    <text evidence="2">The sequence shown here is derived from an EMBL/GenBank/DDBJ whole genome shotgun (WGS) entry which is preliminary data.</text>
</comment>
<evidence type="ECO:0000313" key="3">
    <source>
        <dbReference type="Proteomes" id="UP000198211"/>
    </source>
</evidence>
<dbReference type="Proteomes" id="UP000198211">
    <property type="component" value="Unassembled WGS sequence"/>
</dbReference>
<gene>
    <name evidence="2" type="ORF">PHMEG_00024723</name>
</gene>
<dbReference type="SUPFAM" id="SSF56672">
    <property type="entry name" value="DNA/RNA polymerases"/>
    <property type="match status" value="1"/>
</dbReference>
<feature type="non-terminal residue" evidence="2">
    <location>
        <position position="1"/>
    </location>
</feature>
<dbReference type="InterPro" id="IPR000477">
    <property type="entry name" value="RT_dom"/>
</dbReference>
<dbReference type="InterPro" id="IPR043502">
    <property type="entry name" value="DNA/RNA_pol_sf"/>
</dbReference>
<feature type="domain" description="Reverse transcriptase" evidence="1">
    <location>
        <begin position="9"/>
        <end position="84"/>
    </location>
</feature>
<dbReference type="EMBL" id="NBNE01005464">
    <property type="protein sequence ID" value="OWZ03532.1"/>
    <property type="molecule type" value="Genomic_DNA"/>
</dbReference>
<organism evidence="2 3">
    <name type="scientific">Phytophthora megakarya</name>
    <dbReference type="NCBI Taxonomy" id="4795"/>
    <lineage>
        <taxon>Eukaryota</taxon>
        <taxon>Sar</taxon>
        <taxon>Stramenopiles</taxon>
        <taxon>Oomycota</taxon>
        <taxon>Peronosporomycetes</taxon>
        <taxon>Peronosporales</taxon>
        <taxon>Peronosporaceae</taxon>
        <taxon>Phytophthora</taxon>
    </lineage>
</organism>
<dbReference type="OrthoDB" id="127598at2759"/>
<reference evidence="3" key="1">
    <citation type="submission" date="2017-03" db="EMBL/GenBank/DDBJ databases">
        <title>Phytopthora megakarya and P. palmivora, two closely related causual agents of cacao black pod achieved similar genome size and gene model numbers by different mechanisms.</title>
        <authorList>
            <person name="Ali S."/>
            <person name="Shao J."/>
            <person name="Larry D.J."/>
            <person name="Kronmiller B."/>
            <person name="Shen D."/>
            <person name="Strem M.D."/>
            <person name="Melnick R.L."/>
            <person name="Guiltinan M.J."/>
            <person name="Tyler B.M."/>
            <person name="Meinhardt L.W."/>
            <person name="Bailey B.A."/>
        </authorList>
    </citation>
    <scope>NUCLEOTIDE SEQUENCE [LARGE SCALE GENOMIC DNA]</scope>
    <source>
        <strain evidence="3">zdho120</strain>
    </source>
</reference>
<sequence length="159" mass="17818">VQNDETAVKHKFSVFVDDSTVFLEHSGQLPEVMRNVKEFGRISGIHVQPAKSKFMFLNLAIEEENWCGIPVLPPGQTVRYLGHDVGHADLPKINWTKRIRSIQRRMVTAEAAATSVRGRVGLLNAIRKYSPHPSHTYPTGQHAKSILVEEAGSRESKHT</sequence>
<evidence type="ECO:0000259" key="1">
    <source>
        <dbReference type="Pfam" id="PF00078"/>
    </source>
</evidence>
<protein>
    <submittedName>
        <fullName evidence="2">RxLR effector protein</fullName>
    </submittedName>
</protein>
<evidence type="ECO:0000313" key="2">
    <source>
        <dbReference type="EMBL" id="OWZ03532.1"/>
    </source>
</evidence>
<dbReference type="AlphaFoldDB" id="A0A225VDY9"/>
<keyword evidence="3" id="KW-1185">Reference proteome</keyword>
<name>A0A225VDY9_9STRA</name>